<dbReference type="InterPro" id="IPR004331">
    <property type="entry name" value="SPX_dom"/>
</dbReference>
<dbReference type="PANTHER" id="PTHR46140:SF1">
    <property type="entry name" value="VACUOLAR TRANSPORTER CHAPERONE COMPLEX SUBUNIT 4-RELATED"/>
    <property type="match status" value="1"/>
</dbReference>
<gene>
    <name evidence="9" type="ORF">B0I35DRAFT_474716</name>
</gene>
<evidence type="ECO:0000256" key="5">
    <source>
        <dbReference type="ARBA" id="ARBA00023136"/>
    </source>
</evidence>
<reference evidence="9" key="1">
    <citation type="journal article" date="2021" name="Nat. Commun.">
        <title>Genetic determinants of endophytism in the Arabidopsis root mycobiome.</title>
        <authorList>
            <person name="Mesny F."/>
            <person name="Miyauchi S."/>
            <person name="Thiergart T."/>
            <person name="Pickel B."/>
            <person name="Atanasova L."/>
            <person name="Karlsson M."/>
            <person name="Huettel B."/>
            <person name="Barry K.W."/>
            <person name="Haridas S."/>
            <person name="Chen C."/>
            <person name="Bauer D."/>
            <person name="Andreopoulos W."/>
            <person name="Pangilinan J."/>
            <person name="LaButti K."/>
            <person name="Riley R."/>
            <person name="Lipzen A."/>
            <person name="Clum A."/>
            <person name="Drula E."/>
            <person name="Henrissat B."/>
            <person name="Kohler A."/>
            <person name="Grigoriev I.V."/>
            <person name="Martin F.M."/>
            <person name="Hacquard S."/>
        </authorList>
    </citation>
    <scope>NUCLEOTIDE SEQUENCE</scope>
    <source>
        <strain evidence="9">MPI-CAGE-CH-0235</strain>
    </source>
</reference>
<dbReference type="InterPro" id="IPR051572">
    <property type="entry name" value="VTC_Complex_Subunit"/>
</dbReference>
<feature type="domain" description="SPX" evidence="8">
    <location>
        <begin position="1"/>
        <end position="163"/>
    </location>
</feature>
<dbReference type="AlphaFoldDB" id="A0A8K0WW09"/>
<evidence type="ECO:0000256" key="2">
    <source>
        <dbReference type="ARBA" id="ARBA00022554"/>
    </source>
</evidence>
<dbReference type="CDD" id="cd14474">
    <property type="entry name" value="SPX_YDR089W"/>
    <property type="match status" value="1"/>
</dbReference>
<keyword evidence="2" id="KW-0926">Vacuole</keyword>
<feature type="region of interest" description="Disordered" evidence="6">
    <location>
        <begin position="195"/>
        <end position="232"/>
    </location>
</feature>
<dbReference type="GO" id="GO:0005774">
    <property type="term" value="C:vacuolar membrane"/>
    <property type="evidence" value="ECO:0007669"/>
    <property type="project" value="UniProtKB-SubCell"/>
</dbReference>
<feature type="transmembrane region" description="Helical" evidence="7">
    <location>
        <begin position="396"/>
        <end position="418"/>
    </location>
</feature>
<dbReference type="EMBL" id="JAGPNK010000002">
    <property type="protein sequence ID" value="KAH7326012.1"/>
    <property type="molecule type" value="Genomic_DNA"/>
</dbReference>
<evidence type="ECO:0000256" key="7">
    <source>
        <dbReference type="SAM" id="Phobius"/>
    </source>
</evidence>
<evidence type="ECO:0000313" key="10">
    <source>
        <dbReference type="Proteomes" id="UP000813444"/>
    </source>
</evidence>
<evidence type="ECO:0000256" key="1">
    <source>
        <dbReference type="ARBA" id="ARBA00004128"/>
    </source>
</evidence>
<keyword evidence="4 7" id="KW-1133">Transmembrane helix</keyword>
<evidence type="ECO:0000256" key="6">
    <source>
        <dbReference type="SAM" id="MobiDB-lite"/>
    </source>
</evidence>
<organism evidence="9 10">
    <name type="scientific">Stachybotrys elegans</name>
    <dbReference type="NCBI Taxonomy" id="80388"/>
    <lineage>
        <taxon>Eukaryota</taxon>
        <taxon>Fungi</taxon>
        <taxon>Dikarya</taxon>
        <taxon>Ascomycota</taxon>
        <taxon>Pezizomycotina</taxon>
        <taxon>Sordariomycetes</taxon>
        <taxon>Hypocreomycetidae</taxon>
        <taxon>Hypocreales</taxon>
        <taxon>Stachybotryaceae</taxon>
        <taxon>Stachybotrys</taxon>
    </lineage>
</organism>
<keyword evidence="10" id="KW-1185">Reference proteome</keyword>
<dbReference type="PROSITE" id="PS51382">
    <property type="entry name" value="SPX"/>
    <property type="match status" value="1"/>
</dbReference>
<sequence length="454" mass="51019">MKFGQQLEQESVPQWNLHNIDYNSLKHEIKAHTTRNQATAIAIPGHPDTTLVKFEEDLFEELCRQHGRVHMFVTSKADEISRRLDALASNIRRWMNKFSADSTDGISIKHQRRYLKYEREVERCDSDIHALSRFANTQVVAFRKILKKYKKWTQSDSLGARFNAHLASDPKSFTHRSYTHLQDRCDELRTTLKAASPNFSEPSSPSDGEESSPGMGHGQRQSRITFDPLPPPKMTQPAKYWNEYDYGSDAGSPDDEYAIYVNPDADDDNFPGLDHIKMILTLPFEKIKAWFSHGERPERQALLSGARDTCNYASTTNHNSTEAEDEDLSSVENLPVHGYATVYALPSLGEQKAARLRERFLGLGSIATFLASYLLILITGILISTGKHKLRVEVDAGVAMGVALSLFCACSGLGMVLARRDDVALTYRTLAWLGFVVSCMLNGMLLVLVVSNMP</sequence>
<evidence type="ECO:0000256" key="3">
    <source>
        <dbReference type="ARBA" id="ARBA00022692"/>
    </source>
</evidence>
<dbReference type="Pfam" id="PF03105">
    <property type="entry name" value="SPX"/>
    <property type="match status" value="1"/>
</dbReference>
<name>A0A8K0WW09_9HYPO</name>
<comment type="subcellular location">
    <subcellularLocation>
        <location evidence="1">Vacuole membrane</location>
        <topology evidence="1">Multi-pass membrane protein</topology>
    </subcellularLocation>
</comment>
<dbReference type="PANTHER" id="PTHR46140">
    <property type="entry name" value="VACUOLAR TRANSPORTER CHAPERONE 1-RELATED"/>
    <property type="match status" value="1"/>
</dbReference>
<dbReference type="Proteomes" id="UP000813444">
    <property type="component" value="Unassembled WGS sequence"/>
</dbReference>
<evidence type="ECO:0000313" key="9">
    <source>
        <dbReference type="EMBL" id="KAH7326012.1"/>
    </source>
</evidence>
<feature type="compositionally biased region" description="Low complexity" evidence="6">
    <location>
        <begin position="200"/>
        <end position="214"/>
    </location>
</feature>
<evidence type="ECO:0000259" key="8">
    <source>
        <dbReference type="PROSITE" id="PS51382"/>
    </source>
</evidence>
<keyword evidence="5 7" id="KW-0472">Membrane</keyword>
<proteinExistence type="predicted"/>
<comment type="caution">
    <text evidence="9">The sequence shown here is derived from an EMBL/GenBank/DDBJ whole genome shotgun (WGS) entry which is preliminary data.</text>
</comment>
<evidence type="ECO:0000256" key="4">
    <source>
        <dbReference type="ARBA" id="ARBA00022989"/>
    </source>
</evidence>
<protein>
    <recommendedName>
        <fullName evidence="8">SPX domain-containing protein</fullName>
    </recommendedName>
</protein>
<accession>A0A8K0WW09</accession>
<keyword evidence="3 7" id="KW-0812">Transmembrane</keyword>
<feature type="transmembrane region" description="Helical" evidence="7">
    <location>
        <begin position="430"/>
        <end position="451"/>
    </location>
</feature>
<dbReference type="GO" id="GO:0006799">
    <property type="term" value="P:polyphosphate biosynthetic process"/>
    <property type="evidence" value="ECO:0007669"/>
    <property type="project" value="UniProtKB-ARBA"/>
</dbReference>
<feature type="transmembrane region" description="Helical" evidence="7">
    <location>
        <begin position="360"/>
        <end position="384"/>
    </location>
</feature>
<dbReference type="OrthoDB" id="5588846at2759"/>